<evidence type="ECO:0000313" key="7">
    <source>
        <dbReference type="Proteomes" id="UP000261166"/>
    </source>
</evidence>
<dbReference type="EMBL" id="QVLU01000002">
    <property type="protein sequence ID" value="RGE74218.1"/>
    <property type="molecule type" value="Genomic_DNA"/>
</dbReference>
<sequence>MTDSILQFLANQPRAFAHVQGSEKYPQVEGLVTFYDFLDGTIVMADISGLPHEEETCERGFFGFHIHEGAACTGNEEDPFADAGSHFNPDGCPHPAHAGDMPVLEENRGRSWLAFYTERFTPRDVLGRTVVIHSMPDDYHTQPSGDSGEKMACGVIQ</sequence>
<dbReference type="AlphaFoldDB" id="A0A3E3IBN8"/>
<comment type="similarity">
    <text evidence="1">Belongs to the Cu-Zn superoxide dismutase family.</text>
</comment>
<dbReference type="EMBL" id="QVLV01000002">
    <property type="protein sequence ID" value="RGE64466.1"/>
    <property type="molecule type" value="Genomic_DNA"/>
</dbReference>
<feature type="region of interest" description="Disordered" evidence="2">
    <location>
        <begin position="137"/>
        <end position="157"/>
    </location>
</feature>
<evidence type="ECO:0000313" key="4">
    <source>
        <dbReference type="EMBL" id="RGE64466.1"/>
    </source>
</evidence>
<evidence type="ECO:0000313" key="6">
    <source>
        <dbReference type="Proteomes" id="UP000260812"/>
    </source>
</evidence>
<dbReference type="Pfam" id="PF00080">
    <property type="entry name" value="Sod_Cu"/>
    <property type="match status" value="1"/>
</dbReference>
<protein>
    <submittedName>
        <fullName evidence="4">Superoxide dismutase family protein</fullName>
    </submittedName>
</protein>
<feature type="domain" description="Superoxide dismutase copper/zinc binding" evidence="3">
    <location>
        <begin position="28"/>
        <end position="156"/>
    </location>
</feature>
<evidence type="ECO:0000256" key="1">
    <source>
        <dbReference type="ARBA" id="ARBA00010457"/>
    </source>
</evidence>
<name>A0A3E3IBN8_9FIRM</name>
<evidence type="ECO:0000256" key="2">
    <source>
        <dbReference type="SAM" id="MobiDB-lite"/>
    </source>
</evidence>
<evidence type="ECO:0000313" key="5">
    <source>
        <dbReference type="EMBL" id="RGE74218.1"/>
    </source>
</evidence>
<dbReference type="InterPro" id="IPR036423">
    <property type="entry name" value="SOD-like_Cu/Zn_dom_sf"/>
</dbReference>
<reference evidence="4 7" key="1">
    <citation type="submission" date="2018-08" db="EMBL/GenBank/DDBJ databases">
        <title>A genome reference for cultivated species of the human gut microbiota.</title>
        <authorList>
            <person name="Zou Y."/>
            <person name="Xue W."/>
            <person name="Luo G."/>
        </authorList>
    </citation>
    <scope>NUCLEOTIDE SEQUENCE [LARGE SCALE GENOMIC DNA]</scope>
    <source>
        <strain evidence="5 7">AF26-4BH</strain>
        <strain evidence="4">TF05-5AC</strain>
    </source>
</reference>
<dbReference type="SUPFAM" id="SSF49329">
    <property type="entry name" value="Cu,Zn superoxide dismutase-like"/>
    <property type="match status" value="1"/>
</dbReference>
<dbReference type="InterPro" id="IPR024134">
    <property type="entry name" value="SOD_Cu/Zn_/chaperone"/>
</dbReference>
<dbReference type="GO" id="GO:0005507">
    <property type="term" value="F:copper ion binding"/>
    <property type="evidence" value="ECO:0007669"/>
    <property type="project" value="InterPro"/>
</dbReference>
<dbReference type="Gene3D" id="2.60.40.200">
    <property type="entry name" value="Superoxide dismutase, copper/zinc binding domain"/>
    <property type="match status" value="1"/>
</dbReference>
<dbReference type="OrthoDB" id="9792957at2"/>
<comment type="caution">
    <text evidence="4">The sequence shown here is derived from an EMBL/GenBank/DDBJ whole genome shotgun (WGS) entry which is preliminary data.</text>
</comment>
<dbReference type="InterPro" id="IPR001424">
    <property type="entry name" value="SOD_Cu_Zn_dom"/>
</dbReference>
<accession>A0A3E3IBN8</accession>
<gene>
    <name evidence="5" type="ORF">DWY69_02025</name>
    <name evidence="4" type="ORF">DXC51_03310</name>
</gene>
<organism evidence="4 6">
    <name type="scientific">Eisenbergiella massiliensis</name>
    <dbReference type="NCBI Taxonomy" id="1720294"/>
    <lineage>
        <taxon>Bacteria</taxon>
        <taxon>Bacillati</taxon>
        <taxon>Bacillota</taxon>
        <taxon>Clostridia</taxon>
        <taxon>Lachnospirales</taxon>
        <taxon>Lachnospiraceae</taxon>
        <taxon>Eisenbergiella</taxon>
    </lineage>
</organism>
<dbReference type="GO" id="GO:0006801">
    <property type="term" value="P:superoxide metabolic process"/>
    <property type="evidence" value="ECO:0007669"/>
    <property type="project" value="InterPro"/>
</dbReference>
<dbReference type="RefSeq" id="WP_049942360.1">
    <property type="nucleotide sequence ID" value="NZ_CAMDIR010000004.1"/>
</dbReference>
<proteinExistence type="inferred from homology"/>
<keyword evidence="6" id="KW-1185">Reference proteome</keyword>
<dbReference type="Proteomes" id="UP000260812">
    <property type="component" value="Unassembled WGS sequence"/>
</dbReference>
<evidence type="ECO:0000259" key="3">
    <source>
        <dbReference type="Pfam" id="PF00080"/>
    </source>
</evidence>
<dbReference type="Proteomes" id="UP000261166">
    <property type="component" value="Unassembled WGS sequence"/>
</dbReference>
<dbReference type="PANTHER" id="PTHR10003">
    <property type="entry name" value="SUPEROXIDE DISMUTASE CU-ZN -RELATED"/>
    <property type="match status" value="1"/>
</dbReference>